<accession>A0A2U8FML9</accession>
<name>A0A2U8FML9_9BURK</name>
<evidence type="ECO:0000256" key="5">
    <source>
        <dbReference type="ARBA" id="ARBA00023002"/>
    </source>
</evidence>
<evidence type="ECO:0000256" key="10">
    <source>
        <dbReference type="SAM" id="Phobius"/>
    </source>
</evidence>
<sequence length="606" mass="66716">MPQYKAPLRDMRFLLNEVFDFEGHFKSLPNGEEASPDMVDAILEGCATFCEEVLAPLNLPGDLEGCTLKDGEVTTPKGFKEAYAEYVAGGWQGLSHPKEYGGQELPMSLNLLKAEMMGTANWSFTMYPGLSLGCMNTVFQFGSTEQKATYMPPLVSGEWTGTMCLTEPQCGTDLGQVKTKAEPQPDGSFKLTGTKIFISSGEHDLAENIIHIVLARLPDAPKGTRGISLFIVPKFLVNKDGSVGERNAVRAGALEHKMGIRASATCVMNFDGATGYMIAEPNKGLEAMFTFMNTARIGTAVQGLAHAELSYQGSLPYAKERRSMRALSGKKDADHPNDALIWHADVRRMLLTQRAVAEGARAMIYEAAKLADHMVAGVATGDQAKYEAYDDKLGFYTPILKGFITEMGLECANLGMQVFGGHGYIKEHGMEQIARDARIATLYEGTTGIQALDLLGRKTLLQSRGKCIFNFTNEMIALAKPHLLDGDAVGAMARASFKRALEWKWITVKIMLRANKDRDVVSAACYDFLMYAGFAMMGHFWLKQAIVAKQKLAQGGKESKEFYTAKLQTAEFFFERLAPRANAHKKTMLSSTRSIMQMDNEHFSFV</sequence>
<dbReference type="Gene3D" id="1.20.140.10">
    <property type="entry name" value="Butyryl-CoA Dehydrogenase, subunit A, domain 3"/>
    <property type="match status" value="1"/>
</dbReference>
<evidence type="ECO:0000313" key="16">
    <source>
        <dbReference type="Proteomes" id="UP000244892"/>
    </source>
</evidence>
<comment type="similarity">
    <text evidence="2">Belongs to the acyl-CoA dehydrogenase family.</text>
</comment>
<keyword evidence="10" id="KW-0472">Membrane</keyword>
<evidence type="ECO:0000256" key="2">
    <source>
        <dbReference type="ARBA" id="ARBA00009347"/>
    </source>
</evidence>
<comment type="catalytic activity">
    <reaction evidence="6">
        <text>3-(methylsulfanyl)propanoyl-CoA + oxidized [electron-transfer flavoprotein] + H(+) = 3-(methylsulfanyl)acryloyl-CoA + reduced [electron-transfer flavoprotein]</text>
        <dbReference type="Rhea" id="RHEA:52612"/>
        <dbReference type="Rhea" id="RHEA-COMP:10685"/>
        <dbReference type="Rhea" id="RHEA-COMP:10686"/>
        <dbReference type="ChEBI" id="CHEBI:15378"/>
        <dbReference type="ChEBI" id="CHEBI:57692"/>
        <dbReference type="ChEBI" id="CHEBI:58307"/>
        <dbReference type="ChEBI" id="CHEBI:82815"/>
        <dbReference type="ChEBI" id="CHEBI:84994"/>
        <dbReference type="EC" id="1.3.99.41"/>
    </reaction>
    <physiologicalReaction direction="left-to-right" evidence="6">
        <dbReference type="Rhea" id="RHEA:52613"/>
    </physiologicalReaction>
</comment>
<evidence type="ECO:0000256" key="7">
    <source>
        <dbReference type="ARBA" id="ARBA00058683"/>
    </source>
</evidence>
<evidence type="ECO:0000313" key="15">
    <source>
        <dbReference type="EMBL" id="AWI52291.1"/>
    </source>
</evidence>
<dbReference type="Proteomes" id="UP000244892">
    <property type="component" value="Chromosome"/>
</dbReference>
<feature type="domain" description="Acetyl-CoA dehydrogenase-like C-terminal" evidence="14">
    <location>
        <begin position="488"/>
        <end position="599"/>
    </location>
</feature>
<organism evidence="15 16">
    <name type="scientific">Aquabacterium olei</name>
    <dbReference type="NCBI Taxonomy" id="1296669"/>
    <lineage>
        <taxon>Bacteria</taxon>
        <taxon>Pseudomonadati</taxon>
        <taxon>Pseudomonadota</taxon>
        <taxon>Betaproteobacteria</taxon>
        <taxon>Burkholderiales</taxon>
        <taxon>Aquabacterium</taxon>
    </lineage>
</organism>
<evidence type="ECO:0000259" key="12">
    <source>
        <dbReference type="Pfam" id="PF02770"/>
    </source>
</evidence>
<reference evidence="15 16" key="1">
    <citation type="submission" date="2018-05" db="EMBL/GenBank/DDBJ databases">
        <title>complete genome sequence of Aquabacterium olei NBRC 110486.</title>
        <authorList>
            <person name="Tang B."/>
            <person name="Chang J."/>
            <person name="Zhang L."/>
            <person name="Yang H."/>
        </authorList>
    </citation>
    <scope>NUCLEOTIDE SEQUENCE [LARGE SCALE GENOMIC DNA]</scope>
    <source>
        <strain evidence="15 16">NBRC 110486</strain>
    </source>
</reference>
<dbReference type="InterPro" id="IPR036250">
    <property type="entry name" value="AcylCo_DH-like_C"/>
</dbReference>
<comment type="cofactor">
    <cofactor evidence="1">
        <name>FAD</name>
        <dbReference type="ChEBI" id="CHEBI:57692"/>
    </cofactor>
</comment>
<dbReference type="InterPro" id="IPR009100">
    <property type="entry name" value="AcylCoA_DH/oxidase_NM_dom_sf"/>
</dbReference>
<evidence type="ECO:0000256" key="3">
    <source>
        <dbReference type="ARBA" id="ARBA00022630"/>
    </source>
</evidence>
<keyword evidence="10" id="KW-1133">Transmembrane helix</keyword>
<dbReference type="OrthoDB" id="9764895at2"/>
<dbReference type="Pfam" id="PF12806">
    <property type="entry name" value="Acyl-CoA_dh_C"/>
    <property type="match status" value="1"/>
</dbReference>
<dbReference type="SUPFAM" id="SSF47203">
    <property type="entry name" value="Acyl-CoA dehydrogenase C-terminal domain-like"/>
    <property type="match status" value="1"/>
</dbReference>
<dbReference type="FunFam" id="2.40.110.10:FF:000031">
    <property type="entry name" value="Acyl-CoA dehydrogenase, putative"/>
    <property type="match status" value="1"/>
</dbReference>
<feature type="domain" description="Acyl-CoA oxidase/dehydrogenase middle" evidence="12">
    <location>
        <begin position="163"/>
        <end position="271"/>
    </location>
</feature>
<evidence type="ECO:0000256" key="6">
    <source>
        <dbReference type="ARBA" id="ARBA00051388"/>
    </source>
</evidence>
<dbReference type="InterPro" id="IPR052166">
    <property type="entry name" value="Diverse_Acyl-CoA_DH"/>
</dbReference>
<gene>
    <name evidence="15" type="ORF">DEH84_01700</name>
</gene>
<evidence type="ECO:0000256" key="1">
    <source>
        <dbReference type="ARBA" id="ARBA00001974"/>
    </source>
</evidence>
<dbReference type="EMBL" id="CP029210">
    <property type="protein sequence ID" value="AWI52291.1"/>
    <property type="molecule type" value="Genomic_DNA"/>
</dbReference>
<evidence type="ECO:0000256" key="4">
    <source>
        <dbReference type="ARBA" id="ARBA00022827"/>
    </source>
</evidence>
<comment type="function">
    <text evidence="7">Involved in the assimilation of dimethylsulphoniopropionate (DMSP), an important compound in the fixation of carbon in marine phytoplankton, by mediating the conversion of 3-(methylthio)propanoyl-CoA (MMPA-CoA) to 3-(methylthio)acryloyl-CoA (MTA-CoA).</text>
</comment>
<evidence type="ECO:0000259" key="13">
    <source>
        <dbReference type="Pfam" id="PF02771"/>
    </source>
</evidence>
<dbReference type="InterPro" id="IPR009075">
    <property type="entry name" value="AcylCo_DH/oxidase_C"/>
</dbReference>
<dbReference type="InterPro" id="IPR037069">
    <property type="entry name" value="AcylCoA_DH/ox_N_sf"/>
</dbReference>
<dbReference type="InterPro" id="IPR006091">
    <property type="entry name" value="Acyl-CoA_Oxase/DH_mid-dom"/>
</dbReference>
<evidence type="ECO:0000256" key="8">
    <source>
        <dbReference type="ARBA" id="ARBA00066694"/>
    </source>
</evidence>
<dbReference type="EC" id="1.3.99.41" evidence="8"/>
<keyword evidence="10" id="KW-0812">Transmembrane</keyword>
<proteinExistence type="inferred from homology"/>
<dbReference type="InterPro" id="IPR025878">
    <property type="entry name" value="Acyl-CoA_dh-like_C_dom"/>
</dbReference>
<dbReference type="InterPro" id="IPR046373">
    <property type="entry name" value="Acyl-CoA_Oxase/DH_mid-dom_sf"/>
</dbReference>
<keyword evidence="3" id="KW-0285">Flavoprotein</keyword>
<evidence type="ECO:0000259" key="14">
    <source>
        <dbReference type="Pfam" id="PF12806"/>
    </source>
</evidence>
<keyword evidence="4" id="KW-0274">FAD</keyword>
<dbReference type="Pfam" id="PF02770">
    <property type="entry name" value="Acyl-CoA_dh_M"/>
    <property type="match status" value="1"/>
</dbReference>
<keyword evidence="16" id="KW-1185">Reference proteome</keyword>
<dbReference type="GO" id="GO:0050660">
    <property type="term" value="F:flavin adenine dinucleotide binding"/>
    <property type="evidence" value="ECO:0007669"/>
    <property type="project" value="InterPro"/>
</dbReference>
<dbReference type="PANTHER" id="PTHR42803:SF1">
    <property type="entry name" value="BROAD-SPECIFICITY LINEAR ACYL-COA DEHYDROGENASE FADE5"/>
    <property type="match status" value="1"/>
</dbReference>
<dbReference type="Gene3D" id="1.10.540.10">
    <property type="entry name" value="Acyl-CoA dehydrogenase/oxidase, N-terminal domain"/>
    <property type="match status" value="1"/>
</dbReference>
<feature type="domain" description="Acyl-CoA dehydrogenase/oxidase N-terminal" evidence="13">
    <location>
        <begin position="42"/>
        <end position="158"/>
    </location>
</feature>
<evidence type="ECO:0000259" key="11">
    <source>
        <dbReference type="Pfam" id="PF00441"/>
    </source>
</evidence>
<feature type="transmembrane region" description="Helical" evidence="10">
    <location>
        <begin position="520"/>
        <end position="542"/>
    </location>
</feature>
<dbReference type="PANTHER" id="PTHR42803">
    <property type="entry name" value="ACYL-COA DEHYDROGENASE"/>
    <property type="match status" value="1"/>
</dbReference>
<dbReference type="Pfam" id="PF02771">
    <property type="entry name" value="Acyl-CoA_dh_N"/>
    <property type="match status" value="1"/>
</dbReference>
<dbReference type="KEGG" id="aon:DEH84_01700"/>
<keyword evidence="5" id="KW-0560">Oxidoreductase</keyword>
<dbReference type="Gene3D" id="2.40.110.10">
    <property type="entry name" value="Butyryl-CoA Dehydrogenase, subunit A, domain 2"/>
    <property type="match status" value="1"/>
</dbReference>
<dbReference type="AlphaFoldDB" id="A0A2U8FML9"/>
<evidence type="ECO:0000256" key="9">
    <source>
        <dbReference type="ARBA" id="ARBA00069043"/>
    </source>
</evidence>
<protein>
    <recommendedName>
        <fullName evidence="9">3-methylmercaptopropionyl-CoA dehydrogenase</fullName>
        <ecNumber evidence="8">1.3.99.41</ecNumber>
    </recommendedName>
</protein>
<dbReference type="Pfam" id="PF00441">
    <property type="entry name" value="Acyl-CoA_dh_1"/>
    <property type="match status" value="1"/>
</dbReference>
<dbReference type="RefSeq" id="WP_109034171.1">
    <property type="nucleotide sequence ID" value="NZ_CP029210.1"/>
</dbReference>
<feature type="domain" description="Acyl-CoA dehydrogenase/oxidase C-terminal" evidence="11">
    <location>
        <begin position="282"/>
        <end position="453"/>
    </location>
</feature>
<dbReference type="GO" id="GO:0016627">
    <property type="term" value="F:oxidoreductase activity, acting on the CH-CH group of donors"/>
    <property type="evidence" value="ECO:0007669"/>
    <property type="project" value="InterPro"/>
</dbReference>
<dbReference type="InterPro" id="IPR013786">
    <property type="entry name" value="AcylCoA_DH/ox_N"/>
</dbReference>
<dbReference type="SUPFAM" id="SSF56645">
    <property type="entry name" value="Acyl-CoA dehydrogenase NM domain-like"/>
    <property type="match status" value="1"/>
</dbReference>